<comment type="caution">
    <text evidence="1">The sequence shown here is derived from an EMBL/GenBank/DDBJ whole genome shotgun (WGS) entry which is preliminary data.</text>
</comment>
<sequence>MTVTVVAVAAVAIGGFVASRRTPESQAGAAAPLVAPVRTPSPLTFTGAKVVPIDAAKLPVGDAPHLTYLRDRTVHGGAGTPVKVPGSVEIDAVARLHDAVLTIQLKTVRDPALVILDASGKQIERVPLVDSLVTSTDGQAAAYASGGRYTTEGKLGDGGTVYYRRSAPGPVKQLAQPKVFDLRVLGVSNDTVYFQSSDDSAGPWNFYRWQVDQPTPTRISSVRSPIAVSGDGTLVAGLVSQNDSGMCTTLMTATTGSQRWRSCQYQLTRFSPGNTFTIGIPAGSDPYGDLENVALDPKTGDQLRKWTGPSLRDARPEDGDHVVLAWHDRPEPGSRSALVRCTVSSGKCELATPLASGTLLLGS</sequence>
<name>A0ABN1QIK3_9ACTN</name>
<organism evidence="1 2">
    <name type="scientific">Kribbella koreensis</name>
    <dbReference type="NCBI Taxonomy" id="57909"/>
    <lineage>
        <taxon>Bacteria</taxon>
        <taxon>Bacillati</taxon>
        <taxon>Actinomycetota</taxon>
        <taxon>Actinomycetes</taxon>
        <taxon>Propionibacteriales</taxon>
        <taxon>Kribbellaceae</taxon>
        <taxon>Kribbella</taxon>
    </lineage>
</organism>
<evidence type="ECO:0000313" key="1">
    <source>
        <dbReference type="EMBL" id="GAA0943083.1"/>
    </source>
</evidence>
<protein>
    <submittedName>
        <fullName evidence="1">Uncharacterized protein</fullName>
    </submittedName>
</protein>
<proteinExistence type="predicted"/>
<gene>
    <name evidence="1" type="ORF">GCM10009554_36150</name>
</gene>
<dbReference type="SUPFAM" id="SSF82171">
    <property type="entry name" value="DPP6 N-terminal domain-like"/>
    <property type="match status" value="1"/>
</dbReference>
<dbReference type="Proteomes" id="UP001500542">
    <property type="component" value="Unassembled WGS sequence"/>
</dbReference>
<evidence type="ECO:0000313" key="2">
    <source>
        <dbReference type="Proteomes" id="UP001500542"/>
    </source>
</evidence>
<reference evidence="1 2" key="1">
    <citation type="journal article" date="2019" name="Int. J. Syst. Evol. Microbiol.">
        <title>The Global Catalogue of Microorganisms (GCM) 10K type strain sequencing project: providing services to taxonomists for standard genome sequencing and annotation.</title>
        <authorList>
            <consortium name="The Broad Institute Genomics Platform"/>
            <consortium name="The Broad Institute Genome Sequencing Center for Infectious Disease"/>
            <person name="Wu L."/>
            <person name="Ma J."/>
        </authorList>
    </citation>
    <scope>NUCLEOTIDE SEQUENCE [LARGE SCALE GENOMIC DNA]</scope>
    <source>
        <strain evidence="1 2">JCM 10977</strain>
    </source>
</reference>
<keyword evidence="2" id="KW-1185">Reference proteome</keyword>
<accession>A0ABN1QIK3</accession>
<dbReference type="EMBL" id="BAAAHK010000007">
    <property type="protein sequence ID" value="GAA0943083.1"/>
    <property type="molecule type" value="Genomic_DNA"/>
</dbReference>
<dbReference type="RefSeq" id="WP_343970848.1">
    <property type="nucleotide sequence ID" value="NZ_BAAAHK010000007.1"/>
</dbReference>